<organism evidence="3 4">
    <name type="scientific">Fraserbacteria sp. (strain RBG_16_55_9)</name>
    <dbReference type="NCBI Taxonomy" id="1817864"/>
    <lineage>
        <taxon>Bacteria</taxon>
        <taxon>Candidatus Fraseribacteriota</taxon>
    </lineage>
</organism>
<keyword evidence="2" id="KW-0472">Membrane</keyword>
<dbReference type="SUPFAM" id="SSF111384">
    <property type="entry name" value="OmpH-like"/>
    <property type="match status" value="1"/>
</dbReference>
<dbReference type="InterPro" id="IPR024930">
    <property type="entry name" value="Skp_dom_sf"/>
</dbReference>
<evidence type="ECO:0000313" key="3">
    <source>
        <dbReference type="EMBL" id="OGF52738.1"/>
    </source>
</evidence>
<accession>A0A1F5UNH6</accession>
<proteinExistence type="predicted"/>
<comment type="caution">
    <text evidence="3">The sequence shown here is derived from an EMBL/GenBank/DDBJ whole genome shotgun (WGS) entry which is preliminary data.</text>
</comment>
<dbReference type="EMBL" id="MFGX01000130">
    <property type="protein sequence ID" value="OGF52738.1"/>
    <property type="molecule type" value="Genomic_DNA"/>
</dbReference>
<evidence type="ECO:0008006" key="5">
    <source>
        <dbReference type="Google" id="ProtNLM"/>
    </source>
</evidence>
<evidence type="ECO:0000256" key="1">
    <source>
        <dbReference type="SAM" id="Coils"/>
    </source>
</evidence>
<keyword evidence="2" id="KW-1133">Transmembrane helix</keyword>
<dbReference type="Proteomes" id="UP000179157">
    <property type="component" value="Unassembled WGS sequence"/>
</dbReference>
<reference evidence="3 4" key="1">
    <citation type="journal article" date="2016" name="Nat. Commun.">
        <title>Thousands of microbial genomes shed light on interconnected biogeochemical processes in an aquifer system.</title>
        <authorList>
            <person name="Anantharaman K."/>
            <person name="Brown C.T."/>
            <person name="Hug L.A."/>
            <person name="Sharon I."/>
            <person name="Castelle C.J."/>
            <person name="Probst A.J."/>
            <person name="Thomas B.C."/>
            <person name="Singh A."/>
            <person name="Wilkins M.J."/>
            <person name="Karaoz U."/>
            <person name="Brodie E.L."/>
            <person name="Williams K.H."/>
            <person name="Hubbard S.S."/>
            <person name="Banfield J.F."/>
        </authorList>
    </citation>
    <scope>NUCLEOTIDE SEQUENCE [LARGE SCALE GENOMIC DNA]</scope>
    <source>
        <strain evidence="4">RBG_16_55_9</strain>
    </source>
</reference>
<protein>
    <recommendedName>
        <fullName evidence="5">Outer membrane chaperone Skp</fullName>
    </recommendedName>
</protein>
<keyword evidence="2" id="KW-0812">Transmembrane</keyword>
<evidence type="ECO:0000313" key="4">
    <source>
        <dbReference type="Proteomes" id="UP000179157"/>
    </source>
</evidence>
<dbReference type="SMART" id="SM00935">
    <property type="entry name" value="OmpH"/>
    <property type="match status" value="1"/>
</dbReference>
<sequence>MHQDRSELGKENSKMKQGVGAALLVVAVVIALGLGFFGGQIWKGGGTSSDLDKRVAALEQASSSRGTGSFKMAYVDMFAVMACLYNKNSDPCQRAHLDVQQLQESAQVQKALQQYEEEKARIEQQIKDWGKKFQEGDISKQQHDEEVVKLGRQLDSINIDLSVPIQQAMVGVIREIGQEKGYSLIFDNQASQYNPLVLHSQPGNADDITQEVIIRLSAQLNQNENK</sequence>
<dbReference type="GO" id="GO:0051082">
    <property type="term" value="F:unfolded protein binding"/>
    <property type="evidence" value="ECO:0007669"/>
    <property type="project" value="InterPro"/>
</dbReference>
<feature type="transmembrane region" description="Helical" evidence="2">
    <location>
        <begin position="21"/>
        <end position="42"/>
    </location>
</feature>
<keyword evidence="1" id="KW-0175">Coiled coil</keyword>
<evidence type="ECO:0000256" key="2">
    <source>
        <dbReference type="SAM" id="Phobius"/>
    </source>
</evidence>
<dbReference type="STRING" id="1817864.A2Z21_08145"/>
<dbReference type="InterPro" id="IPR005632">
    <property type="entry name" value="Chaperone_Skp"/>
</dbReference>
<dbReference type="AlphaFoldDB" id="A0A1F5UNH6"/>
<dbReference type="Gene3D" id="3.30.910.20">
    <property type="entry name" value="Skp domain"/>
    <property type="match status" value="1"/>
</dbReference>
<gene>
    <name evidence="3" type="ORF">A2Z21_08145</name>
</gene>
<feature type="coiled-coil region" evidence="1">
    <location>
        <begin position="105"/>
        <end position="132"/>
    </location>
</feature>
<name>A0A1F5UNH6_FRAXR</name>